<feature type="transmembrane region" description="Helical" evidence="4">
    <location>
        <begin position="99"/>
        <end position="122"/>
    </location>
</feature>
<feature type="transmembrane region" description="Helical" evidence="4">
    <location>
        <begin position="373"/>
        <end position="393"/>
    </location>
</feature>
<dbReference type="SUPFAM" id="SSF103473">
    <property type="entry name" value="MFS general substrate transporter"/>
    <property type="match status" value="1"/>
</dbReference>
<dbReference type="CDD" id="cd17355">
    <property type="entry name" value="MFS_YcxA_like"/>
    <property type="match status" value="1"/>
</dbReference>
<dbReference type="PROSITE" id="PS50850">
    <property type="entry name" value="MFS"/>
    <property type="match status" value="1"/>
</dbReference>
<feature type="transmembrane region" description="Helical" evidence="4">
    <location>
        <begin position="341"/>
        <end position="366"/>
    </location>
</feature>
<feature type="transmembrane region" description="Helical" evidence="4">
    <location>
        <begin position="128"/>
        <end position="146"/>
    </location>
</feature>
<feature type="transmembrane region" description="Helical" evidence="4">
    <location>
        <begin position="69"/>
        <end position="87"/>
    </location>
</feature>
<dbReference type="Pfam" id="PF07690">
    <property type="entry name" value="MFS_1"/>
    <property type="match status" value="1"/>
</dbReference>
<dbReference type="STRING" id="195913.SAMN04488004_105173"/>
<evidence type="ECO:0000256" key="2">
    <source>
        <dbReference type="ARBA" id="ARBA00022989"/>
    </source>
</evidence>
<dbReference type="InterPro" id="IPR011701">
    <property type="entry name" value="MFS"/>
</dbReference>
<feature type="transmembrane region" description="Helical" evidence="4">
    <location>
        <begin position="405"/>
        <end position="424"/>
    </location>
</feature>
<keyword evidence="1 4" id="KW-0812">Transmembrane</keyword>
<dbReference type="InterPro" id="IPR050327">
    <property type="entry name" value="Proton-linked_MCT"/>
</dbReference>
<dbReference type="Gene3D" id="1.20.1250.20">
    <property type="entry name" value="MFS general substrate transporter like domains"/>
    <property type="match status" value="1"/>
</dbReference>
<proteinExistence type="predicted"/>
<evidence type="ECO:0000313" key="6">
    <source>
        <dbReference type="EMBL" id="SFK98365.1"/>
    </source>
</evidence>
<accession>A0A1I4DY62</accession>
<keyword evidence="3 4" id="KW-0472">Membrane</keyword>
<feature type="transmembrane region" description="Helical" evidence="4">
    <location>
        <begin position="272"/>
        <end position="294"/>
    </location>
</feature>
<sequence>MGHDLGLARAIDNSRGATSTWPMEQRTPLINPVLIAGCVIIMTGFAIRASFGVFQIPIATEFGWPRAEFSLAIAIQNLAWGFGQPFFGAIAERMGDRKAIILGALFYAIGLVLSAGATTPLAAQMTEILVGFGIAGTGFGVILAVVGRAASDDNRSMALAVATAAGSAGQVFGAPLAEFLLTLMSWQSVFVVFAALILSSLAVLPMMRSPAPASKAELEESMGTILTRALRDPSFTMIFVGFFSCGYQLGFITAHFPAFITEICGPIMAGGILAGLGITTTSTLGAVAISLIGLANIGGTLMAGWAGKRFPRKYLLAGIYTARTVVAAAFILMPMTPATVIIFSLAMGSLWLATVPLTSGLVAHLYGLRYMGTLYGIVFFSHQVGSFMGVWLGGRLYDAFGSYTAVWWIGVGVGAFSAIVHLPIRERRIDLVPA</sequence>
<dbReference type="GO" id="GO:0022857">
    <property type="term" value="F:transmembrane transporter activity"/>
    <property type="evidence" value="ECO:0007669"/>
    <property type="project" value="InterPro"/>
</dbReference>
<gene>
    <name evidence="6" type="ORF">SAMN04488004_105173</name>
</gene>
<feature type="transmembrane region" description="Helical" evidence="4">
    <location>
        <begin position="314"/>
        <end position="335"/>
    </location>
</feature>
<dbReference type="AlphaFoldDB" id="A0A1I4DY62"/>
<feature type="transmembrane region" description="Helical" evidence="4">
    <location>
        <begin position="29"/>
        <end position="49"/>
    </location>
</feature>
<dbReference type="PANTHER" id="PTHR11360:SF284">
    <property type="entry name" value="EG:103B4.3 PROTEIN-RELATED"/>
    <property type="match status" value="1"/>
</dbReference>
<evidence type="ECO:0000256" key="3">
    <source>
        <dbReference type="ARBA" id="ARBA00023136"/>
    </source>
</evidence>
<dbReference type="InterPro" id="IPR036259">
    <property type="entry name" value="MFS_trans_sf"/>
</dbReference>
<evidence type="ECO:0000256" key="4">
    <source>
        <dbReference type="SAM" id="Phobius"/>
    </source>
</evidence>
<protein>
    <submittedName>
        <fullName evidence="6">Predicted arabinose efflux permease, MFS family</fullName>
    </submittedName>
</protein>
<organism evidence="6 7">
    <name type="scientific">Loktanella salsilacus</name>
    <dbReference type="NCBI Taxonomy" id="195913"/>
    <lineage>
        <taxon>Bacteria</taxon>
        <taxon>Pseudomonadati</taxon>
        <taxon>Pseudomonadota</taxon>
        <taxon>Alphaproteobacteria</taxon>
        <taxon>Rhodobacterales</taxon>
        <taxon>Roseobacteraceae</taxon>
        <taxon>Loktanella</taxon>
    </lineage>
</organism>
<dbReference type="InterPro" id="IPR020846">
    <property type="entry name" value="MFS_dom"/>
</dbReference>
<feature type="transmembrane region" description="Helical" evidence="4">
    <location>
        <begin position="183"/>
        <end position="204"/>
    </location>
</feature>
<feature type="transmembrane region" description="Helical" evidence="4">
    <location>
        <begin position="158"/>
        <end position="177"/>
    </location>
</feature>
<evidence type="ECO:0000313" key="7">
    <source>
        <dbReference type="Proteomes" id="UP000199550"/>
    </source>
</evidence>
<evidence type="ECO:0000259" key="5">
    <source>
        <dbReference type="PROSITE" id="PS50850"/>
    </source>
</evidence>
<keyword evidence="7" id="KW-1185">Reference proteome</keyword>
<evidence type="ECO:0000256" key="1">
    <source>
        <dbReference type="ARBA" id="ARBA00022692"/>
    </source>
</evidence>
<reference evidence="6 7" key="1">
    <citation type="submission" date="2016-10" db="EMBL/GenBank/DDBJ databases">
        <authorList>
            <person name="de Groot N.N."/>
        </authorList>
    </citation>
    <scope>NUCLEOTIDE SEQUENCE [LARGE SCALE GENOMIC DNA]</scope>
    <source>
        <strain evidence="6 7">DSM 16199</strain>
    </source>
</reference>
<name>A0A1I4DY62_9RHOB</name>
<feature type="transmembrane region" description="Helical" evidence="4">
    <location>
        <begin position="235"/>
        <end position="260"/>
    </location>
</feature>
<dbReference type="PANTHER" id="PTHR11360">
    <property type="entry name" value="MONOCARBOXYLATE TRANSPORTER"/>
    <property type="match status" value="1"/>
</dbReference>
<dbReference type="Proteomes" id="UP000199550">
    <property type="component" value="Unassembled WGS sequence"/>
</dbReference>
<keyword evidence="2 4" id="KW-1133">Transmembrane helix</keyword>
<dbReference type="EMBL" id="FOTF01000005">
    <property type="protein sequence ID" value="SFK98365.1"/>
    <property type="molecule type" value="Genomic_DNA"/>
</dbReference>
<feature type="domain" description="Major facilitator superfamily (MFS) profile" evidence="5">
    <location>
        <begin position="32"/>
        <end position="429"/>
    </location>
</feature>